<dbReference type="AlphaFoldDB" id="A0A3D8GR00"/>
<sequence length="183" mass="21208">MDLNSWFEKAIPVDEYIDNMKTHKEGMLEVYRKFELSEPQKASLEEVKGKKLRVIGLTEDWCGDAMLNNPILLKIAEAADMEVRFLLRDSNLELMDQYLTNGTSRAIPIYIFIDSEGKEYAVWGPRAPKVQDFVDRGRAGLPEKDAPEFEEKQKAFYKDLIESYRTDMGFWQTVSESIIQKIV</sequence>
<dbReference type="OrthoDB" id="6120799at2"/>
<dbReference type="EMBL" id="QNQT01000004">
    <property type="protein sequence ID" value="RDU36619.1"/>
    <property type="molecule type" value="Genomic_DNA"/>
</dbReference>
<evidence type="ECO:0000313" key="2">
    <source>
        <dbReference type="Proteomes" id="UP000257144"/>
    </source>
</evidence>
<dbReference type="SUPFAM" id="SSF52833">
    <property type="entry name" value="Thioredoxin-like"/>
    <property type="match status" value="1"/>
</dbReference>
<name>A0A3D8GR00_9BACI</name>
<comment type="caution">
    <text evidence="1">The sequence shown here is derived from an EMBL/GenBank/DDBJ whole genome shotgun (WGS) entry which is preliminary data.</text>
</comment>
<accession>A0A3D8GR00</accession>
<dbReference type="InterPro" id="IPR036249">
    <property type="entry name" value="Thioredoxin-like_sf"/>
</dbReference>
<organism evidence="1 2">
    <name type="scientific">Neobacillus piezotolerans</name>
    <dbReference type="NCBI Taxonomy" id="2259171"/>
    <lineage>
        <taxon>Bacteria</taxon>
        <taxon>Bacillati</taxon>
        <taxon>Bacillota</taxon>
        <taxon>Bacilli</taxon>
        <taxon>Bacillales</taxon>
        <taxon>Bacillaceae</taxon>
        <taxon>Neobacillus</taxon>
    </lineage>
</organism>
<evidence type="ECO:0000313" key="1">
    <source>
        <dbReference type="EMBL" id="RDU36619.1"/>
    </source>
</evidence>
<gene>
    <name evidence="1" type="ORF">DRW41_11195</name>
</gene>
<dbReference type="Pfam" id="PF14595">
    <property type="entry name" value="Thioredoxin_9"/>
    <property type="match status" value="1"/>
</dbReference>
<keyword evidence="2" id="KW-1185">Reference proteome</keyword>
<dbReference type="RefSeq" id="WP_115452091.1">
    <property type="nucleotide sequence ID" value="NZ_QNQT01000004.1"/>
</dbReference>
<dbReference type="Proteomes" id="UP000257144">
    <property type="component" value="Unassembled WGS sequence"/>
</dbReference>
<proteinExistence type="predicted"/>
<dbReference type="Gene3D" id="3.40.30.10">
    <property type="entry name" value="Glutaredoxin"/>
    <property type="match status" value="1"/>
</dbReference>
<reference evidence="1 2" key="1">
    <citation type="submission" date="2018-07" db="EMBL/GenBank/DDBJ databases">
        <title>Bacillus sp. YLB-04 draft genome sequence.</title>
        <authorList>
            <person name="Yu L."/>
            <person name="Tang X."/>
        </authorList>
    </citation>
    <scope>NUCLEOTIDE SEQUENCE [LARGE SCALE GENOMIC DNA]</scope>
    <source>
        <strain evidence="1 2">YLB-04</strain>
    </source>
</reference>
<protein>
    <submittedName>
        <fullName evidence="1">Thioredoxin family protein</fullName>
    </submittedName>
</protein>